<dbReference type="Proteomes" id="UP001632037">
    <property type="component" value="Unassembled WGS sequence"/>
</dbReference>
<evidence type="ECO:0000256" key="1">
    <source>
        <dbReference type="SAM" id="MobiDB-lite"/>
    </source>
</evidence>
<feature type="compositionally biased region" description="Basic and acidic residues" evidence="1">
    <location>
        <begin position="1"/>
        <end position="12"/>
    </location>
</feature>
<organism evidence="2 3">
    <name type="scientific">Phytophthora oleae</name>
    <dbReference type="NCBI Taxonomy" id="2107226"/>
    <lineage>
        <taxon>Eukaryota</taxon>
        <taxon>Sar</taxon>
        <taxon>Stramenopiles</taxon>
        <taxon>Oomycota</taxon>
        <taxon>Peronosporomycetes</taxon>
        <taxon>Peronosporales</taxon>
        <taxon>Peronosporaceae</taxon>
        <taxon>Phytophthora</taxon>
    </lineage>
</organism>
<sequence>MDDIRLKQEHHYSQHKTKAKNNPFPAAKSRKSRYKKMRTTILDDGRIYHARSMKALYLQEVLKLPGVRESLRAQRLQRQAPLSFGKNVYDERETLIEALEDTQVATDKTSGHVEDITKVFSGLEQNAK</sequence>
<reference evidence="2 3" key="1">
    <citation type="submission" date="2024-09" db="EMBL/GenBank/DDBJ databases">
        <title>Genome sequencing and assembly of Phytophthora oleae, isolate VK10A, causative agent of rot of olive drupes.</title>
        <authorList>
            <person name="Conti Taguali S."/>
            <person name="Riolo M."/>
            <person name="La Spada F."/>
            <person name="Cacciola S.O."/>
            <person name="Dionisio G."/>
        </authorList>
    </citation>
    <scope>NUCLEOTIDE SEQUENCE [LARGE SCALE GENOMIC DNA]</scope>
    <source>
        <strain evidence="2 3">VK10A</strain>
    </source>
</reference>
<protein>
    <submittedName>
        <fullName evidence="2">Uncharacterized protein</fullName>
    </submittedName>
</protein>
<evidence type="ECO:0000313" key="2">
    <source>
        <dbReference type="EMBL" id="KAL3674909.1"/>
    </source>
</evidence>
<dbReference type="EMBL" id="JBIMZQ010000001">
    <property type="protein sequence ID" value="KAL3674909.1"/>
    <property type="molecule type" value="Genomic_DNA"/>
</dbReference>
<accession>A0ABD3G8W8</accession>
<dbReference type="AlphaFoldDB" id="A0ABD3G8W8"/>
<feature type="region of interest" description="Disordered" evidence="1">
    <location>
        <begin position="1"/>
        <end position="33"/>
    </location>
</feature>
<proteinExistence type="predicted"/>
<name>A0ABD3G8W8_9STRA</name>
<evidence type="ECO:0000313" key="3">
    <source>
        <dbReference type="Proteomes" id="UP001632037"/>
    </source>
</evidence>
<comment type="caution">
    <text evidence="2">The sequence shown here is derived from an EMBL/GenBank/DDBJ whole genome shotgun (WGS) entry which is preliminary data.</text>
</comment>
<keyword evidence="3" id="KW-1185">Reference proteome</keyword>
<gene>
    <name evidence="2" type="ORF">V7S43_000835</name>
</gene>